<organism evidence="4 5">
    <name type="scientific">Jatrophihabitans lederbergiae</name>
    <dbReference type="NCBI Taxonomy" id="3075547"/>
    <lineage>
        <taxon>Bacteria</taxon>
        <taxon>Bacillati</taxon>
        <taxon>Actinomycetota</taxon>
        <taxon>Actinomycetes</taxon>
        <taxon>Jatrophihabitantales</taxon>
        <taxon>Jatrophihabitantaceae</taxon>
        <taxon>Jatrophihabitans</taxon>
    </lineage>
</organism>
<keyword evidence="2" id="KW-0413">Isomerase</keyword>
<evidence type="ECO:0000259" key="3">
    <source>
        <dbReference type="Pfam" id="PF10432"/>
    </source>
</evidence>
<evidence type="ECO:0000313" key="4">
    <source>
        <dbReference type="EMBL" id="MDT0260369.1"/>
    </source>
</evidence>
<dbReference type="Proteomes" id="UP001183176">
    <property type="component" value="Unassembled WGS sequence"/>
</dbReference>
<dbReference type="Pfam" id="PF10432">
    <property type="entry name" value="bact-PGI_C"/>
    <property type="match status" value="1"/>
</dbReference>
<dbReference type="Gene3D" id="3.40.50.10490">
    <property type="entry name" value="Glucose-6-phosphate isomerase like protein, domain 1"/>
    <property type="match status" value="1"/>
</dbReference>
<accession>A0ABU2J5W1</accession>
<dbReference type="EMBL" id="JAVREH010000003">
    <property type="protein sequence ID" value="MDT0260369.1"/>
    <property type="molecule type" value="Genomic_DNA"/>
</dbReference>
<dbReference type="RefSeq" id="WP_311421525.1">
    <property type="nucleotide sequence ID" value="NZ_JAVREH010000003.1"/>
</dbReference>
<comment type="caution">
    <text evidence="4">The sequence shown here is derived from an EMBL/GenBank/DDBJ whole genome shotgun (WGS) entry which is preliminary data.</text>
</comment>
<sequence length="377" mass="38258">MTAFQPELLDNADALLAADRGGLLRALAFAGAQVRRTVEVAGEFGVDRLRGSQPPRAVLVAADASAPYLAGLLGVLAAAGAPVVEWRDAGLPTWAGPADVLLVVSAEGRHPRLAELVSQADGRGLTLAVAAPAGSPVAYAAARHPVADVSHLAQVPPRALWWALATPALLALDALGLTNNRALLGEVADALDAVAEADRPDSSSYTGPAKLLAADLAESVPVIAGIGAAATVAAHRFAGSVQLIGGFTAVSAALPDDVARIGALLEFASSEADFFADRVSEATARPRLVLIGDDDRFGNDRDAEWDGLGEDAGRRAGSALAGLASSRGIGNSRVLVPDAAPLVRFAAATATGDFAATYLALARGVDPSAPRLGELPH</sequence>
<evidence type="ECO:0000313" key="5">
    <source>
        <dbReference type="Proteomes" id="UP001183176"/>
    </source>
</evidence>
<gene>
    <name evidence="4" type="ORF">RM423_03060</name>
</gene>
<comment type="similarity">
    <text evidence="1">Belongs to the PGI/PMI family.</text>
</comment>
<name>A0ABU2J5W1_9ACTN</name>
<dbReference type="InterPro" id="IPR046348">
    <property type="entry name" value="SIS_dom_sf"/>
</dbReference>
<protein>
    <submittedName>
        <fullName evidence="4">SIS domain-containing protein</fullName>
    </submittedName>
</protein>
<dbReference type="InterPro" id="IPR019490">
    <property type="entry name" value="Glu6P/Mann6P_isomerase_C"/>
</dbReference>
<reference evidence="5" key="1">
    <citation type="submission" date="2023-07" db="EMBL/GenBank/DDBJ databases">
        <title>30 novel species of actinomycetes from the DSMZ collection.</title>
        <authorList>
            <person name="Nouioui I."/>
        </authorList>
    </citation>
    <scope>NUCLEOTIDE SEQUENCE [LARGE SCALE GENOMIC DNA]</scope>
    <source>
        <strain evidence="5">DSM 44399</strain>
    </source>
</reference>
<proteinExistence type="inferred from homology"/>
<feature type="domain" description="Bifunctional glucose-6-phosphate/mannose-6-phosphate isomerase C-terminal" evidence="3">
    <location>
        <begin position="208"/>
        <end position="368"/>
    </location>
</feature>
<evidence type="ECO:0000256" key="2">
    <source>
        <dbReference type="ARBA" id="ARBA00023235"/>
    </source>
</evidence>
<dbReference type="SUPFAM" id="SSF53697">
    <property type="entry name" value="SIS domain"/>
    <property type="match status" value="1"/>
</dbReference>
<evidence type="ECO:0000256" key="1">
    <source>
        <dbReference type="ARBA" id="ARBA00010523"/>
    </source>
</evidence>
<keyword evidence="5" id="KW-1185">Reference proteome</keyword>